<proteinExistence type="predicted"/>
<dbReference type="AlphaFoldDB" id="A0A1G2MHE3"/>
<evidence type="ECO:0000313" key="2">
    <source>
        <dbReference type="Proteomes" id="UP000177130"/>
    </source>
</evidence>
<protein>
    <submittedName>
        <fullName evidence="1">Uncharacterized protein</fullName>
    </submittedName>
</protein>
<accession>A0A1G2MHE3</accession>
<name>A0A1G2MHE3_9BACT</name>
<dbReference type="EMBL" id="MHRK01000051">
    <property type="protein sequence ID" value="OHA22589.1"/>
    <property type="molecule type" value="Genomic_DNA"/>
</dbReference>
<comment type="caution">
    <text evidence="1">The sequence shown here is derived from an EMBL/GenBank/DDBJ whole genome shotgun (WGS) entry which is preliminary data.</text>
</comment>
<organism evidence="1 2">
    <name type="scientific">Candidatus Taylorbacteria bacterium RIFCSPHIGHO2_02_FULL_43_32b</name>
    <dbReference type="NCBI Taxonomy" id="1802306"/>
    <lineage>
        <taxon>Bacteria</taxon>
        <taxon>Candidatus Tayloriibacteriota</taxon>
    </lineage>
</organism>
<dbReference type="Proteomes" id="UP000177130">
    <property type="component" value="Unassembled WGS sequence"/>
</dbReference>
<evidence type="ECO:0000313" key="1">
    <source>
        <dbReference type="EMBL" id="OHA22589.1"/>
    </source>
</evidence>
<gene>
    <name evidence="1" type="ORF">A3C72_00620</name>
</gene>
<dbReference type="STRING" id="1802306.A3C72_00620"/>
<sequence length="73" mass="8516">MSNERRRMTLERLAEMVAHRFEQTAGKEELVTFEKGVTDRFNRIENILAGGLSNRVEHLEDSVRMLKTKIGIR</sequence>
<reference evidence="1 2" key="1">
    <citation type="journal article" date="2016" name="Nat. Commun.">
        <title>Thousands of microbial genomes shed light on interconnected biogeochemical processes in an aquifer system.</title>
        <authorList>
            <person name="Anantharaman K."/>
            <person name="Brown C.T."/>
            <person name="Hug L.A."/>
            <person name="Sharon I."/>
            <person name="Castelle C.J."/>
            <person name="Probst A.J."/>
            <person name="Thomas B.C."/>
            <person name="Singh A."/>
            <person name="Wilkins M.J."/>
            <person name="Karaoz U."/>
            <person name="Brodie E.L."/>
            <person name="Williams K.H."/>
            <person name="Hubbard S.S."/>
            <person name="Banfield J.F."/>
        </authorList>
    </citation>
    <scope>NUCLEOTIDE SEQUENCE [LARGE SCALE GENOMIC DNA]</scope>
</reference>